<evidence type="ECO:0000313" key="5">
    <source>
        <dbReference type="Proteomes" id="UP000824160"/>
    </source>
</evidence>
<dbReference type="Proteomes" id="UP000824160">
    <property type="component" value="Unassembled WGS sequence"/>
</dbReference>
<sequence length="126" mass="13680">MNTDVFGSVAAGRCRCSISCQEQILNVKISGEIDQAGAAVIREQIDRAAESCLPQTLMLDFSGVHFMDSSGIGLVMGRFRLMQTMGGELLVTGASPRIRRLMQMGGLDKLPIFGKNPIHNNPSRQL</sequence>
<dbReference type="Gene3D" id="3.30.750.24">
    <property type="entry name" value="STAS domain"/>
    <property type="match status" value="1"/>
</dbReference>
<dbReference type="EMBL" id="DVLW01000088">
    <property type="protein sequence ID" value="HIT94170.1"/>
    <property type="molecule type" value="Genomic_DNA"/>
</dbReference>
<proteinExistence type="inferred from homology"/>
<dbReference type="NCBIfam" id="TIGR00377">
    <property type="entry name" value="ant_ant_sig"/>
    <property type="match status" value="1"/>
</dbReference>
<organism evidence="4 5">
    <name type="scientific">Candidatus Faecivivens stercoripullorum</name>
    <dbReference type="NCBI Taxonomy" id="2840805"/>
    <lineage>
        <taxon>Bacteria</taxon>
        <taxon>Bacillati</taxon>
        <taxon>Bacillota</taxon>
        <taxon>Clostridia</taxon>
        <taxon>Eubacteriales</taxon>
        <taxon>Oscillospiraceae</taxon>
        <taxon>Oscillospiraceae incertae sedis</taxon>
        <taxon>Candidatus Faecivivens</taxon>
    </lineage>
</organism>
<evidence type="ECO:0000256" key="2">
    <source>
        <dbReference type="RuleBase" id="RU003749"/>
    </source>
</evidence>
<dbReference type="PANTHER" id="PTHR33495">
    <property type="entry name" value="ANTI-SIGMA FACTOR ANTAGONIST TM_1081-RELATED-RELATED"/>
    <property type="match status" value="1"/>
</dbReference>
<evidence type="ECO:0000259" key="3">
    <source>
        <dbReference type="PROSITE" id="PS50801"/>
    </source>
</evidence>
<dbReference type="SUPFAM" id="SSF52091">
    <property type="entry name" value="SpoIIaa-like"/>
    <property type="match status" value="1"/>
</dbReference>
<dbReference type="InterPro" id="IPR003658">
    <property type="entry name" value="Anti-sigma_ant"/>
</dbReference>
<accession>A0A9D1H5N1</accession>
<comment type="caution">
    <text evidence="4">The sequence shown here is derived from an EMBL/GenBank/DDBJ whole genome shotgun (WGS) entry which is preliminary data.</text>
</comment>
<name>A0A9D1H5N1_9FIRM</name>
<protein>
    <recommendedName>
        <fullName evidence="2">Anti-sigma factor antagonist</fullName>
    </recommendedName>
</protein>
<dbReference type="InterPro" id="IPR002645">
    <property type="entry name" value="STAS_dom"/>
</dbReference>
<evidence type="ECO:0000313" key="4">
    <source>
        <dbReference type="EMBL" id="HIT94170.1"/>
    </source>
</evidence>
<gene>
    <name evidence="4" type="ORF">IAC43_03215</name>
</gene>
<dbReference type="Pfam" id="PF01740">
    <property type="entry name" value="STAS"/>
    <property type="match status" value="1"/>
</dbReference>
<reference evidence="4" key="1">
    <citation type="submission" date="2020-10" db="EMBL/GenBank/DDBJ databases">
        <authorList>
            <person name="Gilroy R."/>
        </authorList>
    </citation>
    <scope>NUCLEOTIDE SEQUENCE</scope>
    <source>
        <strain evidence="4">ChiBcec7-5410</strain>
    </source>
</reference>
<dbReference type="PANTHER" id="PTHR33495:SF2">
    <property type="entry name" value="ANTI-SIGMA FACTOR ANTAGONIST TM_1081-RELATED"/>
    <property type="match status" value="1"/>
</dbReference>
<evidence type="ECO:0000256" key="1">
    <source>
        <dbReference type="ARBA" id="ARBA00009013"/>
    </source>
</evidence>
<feature type="domain" description="STAS" evidence="3">
    <location>
        <begin position="27"/>
        <end position="126"/>
    </location>
</feature>
<dbReference type="CDD" id="cd07043">
    <property type="entry name" value="STAS_anti-anti-sigma_factors"/>
    <property type="match status" value="1"/>
</dbReference>
<comment type="similarity">
    <text evidence="1 2">Belongs to the anti-sigma-factor antagonist family.</text>
</comment>
<reference evidence="4" key="2">
    <citation type="journal article" date="2021" name="PeerJ">
        <title>Extensive microbial diversity within the chicken gut microbiome revealed by metagenomics and culture.</title>
        <authorList>
            <person name="Gilroy R."/>
            <person name="Ravi A."/>
            <person name="Getino M."/>
            <person name="Pursley I."/>
            <person name="Horton D.L."/>
            <person name="Alikhan N.F."/>
            <person name="Baker D."/>
            <person name="Gharbi K."/>
            <person name="Hall N."/>
            <person name="Watson M."/>
            <person name="Adriaenssens E.M."/>
            <person name="Foster-Nyarko E."/>
            <person name="Jarju S."/>
            <person name="Secka A."/>
            <person name="Antonio M."/>
            <person name="Oren A."/>
            <person name="Chaudhuri R.R."/>
            <person name="La Ragione R."/>
            <person name="Hildebrand F."/>
            <person name="Pallen M.J."/>
        </authorList>
    </citation>
    <scope>NUCLEOTIDE SEQUENCE</scope>
    <source>
        <strain evidence="4">ChiBcec7-5410</strain>
    </source>
</reference>
<dbReference type="PROSITE" id="PS50801">
    <property type="entry name" value="STAS"/>
    <property type="match status" value="1"/>
</dbReference>
<dbReference type="InterPro" id="IPR036513">
    <property type="entry name" value="STAS_dom_sf"/>
</dbReference>
<dbReference type="AlphaFoldDB" id="A0A9D1H5N1"/>
<dbReference type="GO" id="GO:0043856">
    <property type="term" value="F:anti-sigma factor antagonist activity"/>
    <property type="evidence" value="ECO:0007669"/>
    <property type="project" value="InterPro"/>
</dbReference>